<organism evidence="2 3">
    <name type="scientific">Brassica cretica</name>
    <name type="common">Mustard</name>
    <dbReference type="NCBI Taxonomy" id="69181"/>
    <lineage>
        <taxon>Eukaryota</taxon>
        <taxon>Viridiplantae</taxon>
        <taxon>Streptophyta</taxon>
        <taxon>Embryophyta</taxon>
        <taxon>Tracheophyta</taxon>
        <taxon>Spermatophyta</taxon>
        <taxon>Magnoliopsida</taxon>
        <taxon>eudicotyledons</taxon>
        <taxon>Gunneridae</taxon>
        <taxon>Pentapetalae</taxon>
        <taxon>rosids</taxon>
        <taxon>malvids</taxon>
        <taxon>Brassicales</taxon>
        <taxon>Brassicaceae</taxon>
        <taxon>Brassiceae</taxon>
        <taxon>Brassica</taxon>
    </lineage>
</organism>
<feature type="region of interest" description="Disordered" evidence="1">
    <location>
        <begin position="174"/>
        <end position="193"/>
    </location>
</feature>
<dbReference type="EMBL" id="QGKV02000759">
    <property type="protein sequence ID" value="KAF3561785.1"/>
    <property type="molecule type" value="Genomic_DNA"/>
</dbReference>
<sequence>MRECSSVSWAKLGQAQCSSLKCRSAPAAGLLSQSAGTAGDHLNSARWSVGSSDHWVVPGSYRAGWSGLTVPGCLVTAIGERVQSVPLFKSMARIDTEGMQWLRCNHPFFYKRQASPSLCRHARASSYTLKQKEKQRKDRELVGFNIQPQEWCDGHKEAVLGDIKGEVMNDPLMGFDSCRNHPRHPPGPENTRK</sequence>
<reference evidence="2 3" key="1">
    <citation type="journal article" date="2020" name="BMC Genomics">
        <title>Intraspecific diversification of the crop wild relative Brassica cretica Lam. using demographic model selection.</title>
        <authorList>
            <person name="Kioukis A."/>
            <person name="Michalopoulou V.A."/>
            <person name="Briers L."/>
            <person name="Pirintsos S."/>
            <person name="Studholme D.J."/>
            <person name="Pavlidis P."/>
            <person name="Sarris P.F."/>
        </authorList>
    </citation>
    <scope>NUCLEOTIDE SEQUENCE [LARGE SCALE GENOMIC DNA]</scope>
    <source>
        <strain evidence="3">cv. PFS-1207/04</strain>
    </source>
</reference>
<dbReference type="Proteomes" id="UP000266723">
    <property type="component" value="Unassembled WGS sequence"/>
</dbReference>
<evidence type="ECO:0000313" key="2">
    <source>
        <dbReference type="EMBL" id="KAF3561785.1"/>
    </source>
</evidence>
<accession>A0ABQ7CRJ1</accession>
<name>A0ABQ7CRJ1_BRACR</name>
<protein>
    <submittedName>
        <fullName evidence="2">Uncharacterized protein</fullName>
    </submittedName>
</protein>
<proteinExistence type="predicted"/>
<keyword evidence="3" id="KW-1185">Reference proteome</keyword>
<comment type="caution">
    <text evidence="2">The sequence shown here is derived from an EMBL/GenBank/DDBJ whole genome shotgun (WGS) entry which is preliminary data.</text>
</comment>
<gene>
    <name evidence="2" type="ORF">DY000_02014620</name>
</gene>
<evidence type="ECO:0000256" key="1">
    <source>
        <dbReference type="SAM" id="MobiDB-lite"/>
    </source>
</evidence>
<evidence type="ECO:0000313" key="3">
    <source>
        <dbReference type="Proteomes" id="UP000266723"/>
    </source>
</evidence>